<dbReference type="Proteomes" id="UP000076234">
    <property type="component" value="Chromosome"/>
</dbReference>
<dbReference type="KEGG" id="ster:AOA14_11715"/>
<evidence type="ECO:0000256" key="1">
    <source>
        <dbReference type="SAM" id="Phobius"/>
    </source>
</evidence>
<organism evidence="2 3">
    <name type="scientific">Sphingopyxis terrae subsp. terrae NBRC 15098</name>
    <dbReference type="NCBI Taxonomy" id="1219058"/>
    <lineage>
        <taxon>Bacteria</taxon>
        <taxon>Pseudomonadati</taxon>
        <taxon>Pseudomonadota</taxon>
        <taxon>Alphaproteobacteria</taxon>
        <taxon>Sphingomonadales</taxon>
        <taxon>Sphingomonadaceae</taxon>
        <taxon>Sphingopyxis</taxon>
    </lineage>
</organism>
<dbReference type="InterPro" id="IPR016032">
    <property type="entry name" value="Sig_transdc_resp-reg_C-effctor"/>
</dbReference>
<gene>
    <name evidence="2" type="ORF">AOA14_11715</name>
</gene>
<accession>A0A142VZR3</accession>
<dbReference type="STRING" id="1219058.AOA14_11715"/>
<keyword evidence="1" id="KW-0812">Transmembrane</keyword>
<reference evidence="2 3" key="2">
    <citation type="journal article" date="2016" name="Genome Announc.">
        <title>Complete Genome Sequence of Sphingopyxis terrae Strain 203-1 (NBRC 111660), a Polyethylene Glycol Degrader.</title>
        <authorList>
            <person name="Ohtsubo Y."/>
            <person name="Nonoyama S."/>
            <person name="Nagata Y."/>
            <person name="Numata M."/>
            <person name="Tsuchikane K."/>
            <person name="Hosoyama A."/>
            <person name="Yamazoe A."/>
            <person name="Tsuda M."/>
            <person name="Fujita N."/>
            <person name="Kawai F."/>
        </authorList>
    </citation>
    <scope>NUCLEOTIDE SEQUENCE [LARGE SCALE GENOMIC DNA]</scope>
    <source>
        <strain evidence="2 3">203-1</strain>
    </source>
</reference>
<evidence type="ECO:0000313" key="3">
    <source>
        <dbReference type="Proteomes" id="UP000076234"/>
    </source>
</evidence>
<feature type="transmembrane region" description="Helical" evidence="1">
    <location>
        <begin position="151"/>
        <end position="175"/>
    </location>
</feature>
<evidence type="ECO:0000313" key="2">
    <source>
        <dbReference type="EMBL" id="AMU95274.1"/>
    </source>
</evidence>
<dbReference type="EMBL" id="CP013342">
    <property type="protein sequence ID" value="AMU95274.1"/>
    <property type="molecule type" value="Genomic_DNA"/>
</dbReference>
<keyword evidence="1" id="KW-0472">Membrane</keyword>
<name>A0A142VZR3_9SPHN</name>
<protein>
    <recommendedName>
        <fullName evidence="4">HTH luxR-type domain-containing protein</fullName>
    </recommendedName>
</protein>
<dbReference type="AlphaFoldDB" id="A0A142VZR3"/>
<dbReference type="SUPFAM" id="SSF46894">
    <property type="entry name" value="C-terminal effector domain of the bipartite response regulators"/>
    <property type="match status" value="1"/>
</dbReference>
<proteinExistence type="predicted"/>
<keyword evidence="1" id="KW-1133">Transmembrane helix</keyword>
<dbReference type="InterPro" id="IPR036388">
    <property type="entry name" value="WH-like_DNA-bd_sf"/>
</dbReference>
<evidence type="ECO:0008006" key="4">
    <source>
        <dbReference type="Google" id="ProtNLM"/>
    </source>
</evidence>
<reference evidence="3" key="1">
    <citation type="submission" date="2015-11" db="EMBL/GenBank/DDBJ databases">
        <title>Complete genome sequence of a polyethylene glycol-degrading strain Sphingopyxis terrae strain 203-1 (NBRC 15098).</title>
        <authorList>
            <person name="Yoshiyuki O."/>
            <person name="Shouta N."/>
            <person name="Nagata Y."/>
            <person name="Numata M."/>
            <person name="Tsuchikane K."/>
            <person name="Hosoyama A."/>
            <person name="Yamazoe A."/>
            <person name="Tsuda M."/>
            <person name="Fujita N."/>
            <person name="Kawai F."/>
        </authorList>
    </citation>
    <scope>NUCLEOTIDE SEQUENCE [LARGE SCALE GENOMIC DNA]</scope>
    <source>
        <strain evidence="3">203-1</strain>
    </source>
</reference>
<dbReference type="Gene3D" id="1.10.10.10">
    <property type="entry name" value="Winged helix-like DNA-binding domain superfamily/Winged helix DNA-binding domain"/>
    <property type="match status" value="1"/>
</dbReference>
<sequence length="180" mass="19248">MGDSEDDFTFATEKQRAVLELLANNRTSKEIAGALAVSEPAINRRIEVLRLRLGGITRHELVRRYRDWRNRMAPDAEASVPCVENDDGFIQLGARAAFGKTGDGSDAGETAARLRDSIAVRLDAPWAEEMPQPRVVPGMLDGSNAMLSRGAAIAIILLAILASLAVGLGVARALADIVNG</sequence>
<dbReference type="GO" id="GO:0006355">
    <property type="term" value="P:regulation of DNA-templated transcription"/>
    <property type="evidence" value="ECO:0007669"/>
    <property type="project" value="InterPro"/>
</dbReference>
<dbReference type="GO" id="GO:0003677">
    <property type="term" value="F:DNA binding"/>
    <property type="evidence" value="ECO:0007669"/>
    <property type="project" value="InterPro"/>
</dbReference>